<proteinExistence type="predicted"/>
<dbReference type="GO" id="GO:0005737">
    <property type="term" value="C:cytoplasm"/>
    <property type="evidence" value="ECO:0007669"/>
    <property type="project" value="TreeGrafter"/>
</dbReference>
<evidence type="ECO:0000313" key="1">
    <source>
        <dbReference type="EMBL" id="VDK45004.1"/>
    </source>
</evidence>
<sequence>MKTIQDEAVVKSRSLKLFKKHMRAKEFTEQECAWQIPMLDVNICSDGVMVGDTLVVATVNPPRLYVIKNLDEADQVHELDISAMFKSRRNLIKYQPRIKLSSYGSHRVLVHEEVTNSLCLVDLRKNVLQNVKLEYSALDSVAKLFDSGEYRLVRGECPVLFGHDGTQIFRFDPNGNVTLLNLGEELVNSGKISLLSKNGNKWECRDTRVSGTIPIDLDNISEQGGTLYLSSENFYYLKTKGFPFSLDRSELLGVVRQIPKEVVDARRPQYLSDQETARFMDPQKIMLTLRDGVIVRALPKWKVPKEAAKEGEELHNIAGFLEVIDSVNNFRQYVPVPCPLHHSYHGDKMLTIDASGGVRTFELTETTLGKSYKQWNRLVAGNEDNDLRIEYEDGSFDVSKLLDPKIGKFDPNNAPHHGGNQWMGGTGGYSTAGLGGVGGPFR</sequence>
<dbReference type="PANTHER" id="PTHR21610:SF9">
    <property type="entry name" value="VON WILLEBRAND FACTOR A DOMAIN-CONTAINING PROTEIN 8"/>
    <property type="match status" value="1"/>
</dbReference>
<evidence type="ECO:0000313" key="2">
    <source>
        <dbReference type="Proteomes" id="UP000271889"/>
    </source>
</evidence>
<dbReference type="EMBL" id="UYRV01000599">
    <property type="protein sequence ID" value="VDK45004.1"/>
    <property type="molecule type" value="Genomic_DNA"/>
</dbReference>
<keyword evidence="2" id="KW-1185">Reference proteome</keyword>
<name>A0A3P6RK93_CYLGO</name>
<dbReference type="Proteomes" id="UP000271889">
    <property type="component" value="Unassembled WGS sequence"/>
</dbReference>
<protein>
    <submittedName>
        <fullName evidence="1">Uncharacterized protein</fullName>
    </submittedName>
</protein>
<dbReference type="OrthoDB" id="5186at2759"/>
<dbReference type="PANTHER" id="PTHR21610">
    <property type="entry name" value="VON WILLEBRAND FACTOR A DOMAIN-CONTAINING PROTEIN 8"/>
    <property type="match status" value="1"/>
</dbReference>
<reference evidence="1 2" key="1">
    <citation type="submission" date="2018-11" db="EMBL/GenBank/DDBJ databases">
        <authorList>
            <consortium name="Pathogen Informatics"/>
        </authorList>
    </citation>
    <scope>NUCLEOTIDE SEQUENCE [LARGE SCALE GENOMIC DNA]</scope>
</reference>
<dbReference type="InterPro" id="IPR039891">
    <property type="entry name" value="VWA8"/>
</dbReference>
<dbReference type="AlphaFoldDB" id="A0A3P6RK93"/>
<organism evidence="1 2">
    <name type="scientific">Cylicostephanus goldi</name>
    <name type="common">Nematode worm</name>
    <dbReference type="NCBI Taxonomy" id="71465"/>
    <lineage>
        <taxon>Eukaryota</taxon>
        <taxon>Metazoa</taxon>
        <taxon>Ecdysozoa</taxon>
        <taxon>Nematoda</taxon>
        <taxon>Chromadorea</taxon>
        <taxon>Rhabditida</taxon>
        <taxon>Rhabditina</taxon>
        <taxon>Rhabditomorpha</taxon>
        <taxon>Strongyloidea</taxon>
        <taxon>Strongylidae</taxon>
        <taxon>Cylicostephanus</taxon>
    </lineage>
</organism>
<accession>A0A3P6RK93</accession>
<gene>
    <name evidence="1" type="ORF">CGOC_LOCUS434</name>
</gene>